<sequence length="289" mass="32737">MMRMIGKKVGEGGCSEVFEWGGNQQIVKVAKDNTIAEAVKREFSNNLLAWENGLPAPRPYELLEVGGRPSIVMERIHGESLLQHFFRYLMQSPSEINSNDDPHETIKITARLLHETHRMGNLPLPSQRDMMTSSIRSTGYLTTSEKEQIIQHLNRLPIKKQVCHGDPNPGNIMIRGDQAVLIDWMNASTGNPEADLAEYIIMIQYAILPPHAPSQAVARFDTLRAHIIEVFCDEYRRLSGDSLDQVDDWILPVAARKLCADAISEEENMLLLAEIRSRLSYIVKSHHFK</sequence>
<dbReference type="Pfam" id="PF01636">
    <property type="entry name" value="APH"/>
    <property type="match status" value="1"/>
</dbReference>
<proteinExistence type="predicted"/>
<feature type="domain" description="Aminoglycoside phosphotransferase" evidence="1">
    <location>
        <begin position="26"/>
        <end position="200"/>
    </location>
</feature>
<accession>A0ABU9DCY5</accession>
<dbReference type="InterPro" id="IPR002575">
    <property type="entry name" value="Aminoglycoside_PTrfase"/>
</dbReference>
<evidence type="ECO:0000313" key="2">
    <source>
        <dbReference type="EMBL" id="MEK8126712.1"/>
    </source>
</evidence>
<dbReference type="EMBL" id="JBBPCC010000001">
    <property type="protein sequence ID" value="MEK8126712.1"/>
    <property type="molecule type" value="Genomic_DNA"/>
</dbReference>
<dbReference type="InterPro" id="IPR051678">
    <property type="entry name" value="AGP_Transferase"/>
</dbReference>
<name>A0ABU9DCY5_9BACL</name>
<dbReference type="Proteomes" id="UP001469365">
    <property type="component" value="Unassembled WGS sequence"/>
</dbReference>
<dbReference type="Gene3D" id="3.90.1200.10">
    <property type="match status" value="1"/>
</dbReference>
<evidence type="ECO:0000313" key="3">
    <source>
        <dbReference type="Proteomes" id="UP001469365"/>
    </source>
</evidence>
<dbReference type="InterPro" id="IPR011009">
    <property type="entry name" value="Kinase-like_dom_sf"/>
</dbReference>
<dbReference type="PANTHER" id="PTHR21310">
    <property type="entry name" value="AMINOGLYCOSIDE PHOSPHOTRANSFERASE-RELATED-RELATED"/>
    <property type="match status" value="1"/>
</dbReference>
<gene>
    <name evidence="2" type="ORF">WMW72_02190</name>
</gene>
<dbReference type="RefSeq" id="WP_341413762.1">
    <property type="nucleotide sequence ID" value="NZ_JBBPCC010000001.1"/>
</dbReference>
<comment type="caution">
    <text evidence="2">The sequence shown here is derived from an EMBL/GenBank/DDBJ whole genome shotgun (WGS) entry which is preliminary data.</text>
</comment>
<protein>
    <submittedName>
        <fullName evidence="2">Phosphotransferase</fullName>
    </submittedName>
</protein>
<evidence type="ECO:0000259" key="1">
    <source>
        <dbReference type="Pfam" id="PF01636"/>
    </source>
</evidence>
<organism evidence="2 3">
    <name type="scientific">Paenibacillus filicis</name>
    <dbReference type="NCBI Taxonomy" id="669464"/>
    <lineage>
        <taxon>Bacteria</taxon>
        <taxon>Bacillati</taxon>
        <taxon>Bacillota</taxon>
        <taxon>Bacilli</taxon>
        <taxon>Bacillales</taxon>
        <taxon>Paenibacillaceae</taxon>
        <taxon>Paenibacillus</taxon>
    </lineage>
</organism>
<reference evidence="2 3" key="1">
    <citation type="submission" date="2024-04" db="EMBL/GenBank/DDBJ databases">
        <title>draft genome sequnece of Paenibacillus filicis.</title>
        <authorList>
            <person name="Kim D.-U."/>
        </authorList>
    </citation>
    <scope>NUCLEOTIDE SEQUENCE [LARGE SCALE GENOMIC DNA]</scope>
    <source>
        <strain evidence="2 3">KACC14197</strain>
    </source>
</reference>
<keyword evidence="3" id="KW-1185">Reference proteome</keyword>
<dbReference type="SUPFAM" id="SSF56112">
    <property type="entry name" value="Protein kinase-like (PK-like)"/>
    <property type="match status" value="1"/>
</dbReference>